<dbReference type="InterPro" id="IPR029058">
    <property type="entry name" value="AB_hydrolase_fold"/>
</dbReference>
<dbReference type="Pfam" id="PF12697">
    <property type="entry name" value="Abhydrolase_6"/>
    <property type="match status" value="1"/>
</dbReference>
<keyword evidence="2" id="KW-0378">Hydrolase</keyword>
<dbReference type="Proteomes" id="UP000261931">
    <property type="component" value="Unassembled WGS sequence"/>
</dbReference>
<reference evidence="2 3" key="1">
    <citation type="submission" date="2018-08" db="EMBL/GenBank/DDBJ databases">
        <title>Hydrogenophaga sp. LA-38 isolated from sludge.</title>
        <authorList>
            <person name="Im W.-T."/>
        </authorList>
    </citation>
    <scope>NUCLEOTIDE SEQUENCE [LARGE SCALE GENOMIC DNA]</scope>
    <source>
        <strain evidence="2 3">LA-38</strain>
    </source>
</reference>
<dbReference type="AlphaFoldDB" id="A0A372ENH9"/>
<dbReference type="PANTHER" id="PTHR37017:SF11">
    <property type="entry name" value="ESTERASE_LIPASE_THIOESTERASE DOMAIN-CONTAINING PROTEIN"/>
    <property type="match status" value="1"/>
</dbReference>
<proteinExistence type="predicted"/>
<evidence type="ECO:0000259" key="1">
    <source>
        <dbReference type="Pfam" id="PF12697"/>
    </source>
</evidence>
<name>A0A372ENH9_9BURK</name>
<gene>
    <name evidence="2" type="ORF">DY262_05510</name>
</gene>
<protein>
    <submittedName>
        <fullName evidence="2">Alpha/beta fold hydrolase</fullName>
    </submittedName>
</protein>
<dbReference type="InterPro" id="IPR000073">
    <property type="entry name" value="AB_hydrolase_1"/>
</dbReference>
<keyword evidence="3" id="KW-1185">Reference proteome</keyword>
<dbReference type="EMBL" id="QVLS01000002">
    <property type="protein sequence ID" value="RFP81224.1"/>
    <property type="molecule type" value="Genomic_DNA"/>
</dbReference>
<evidence type="ECO:0000313" key="3">
    <source>
        <dbReference type="Proteomes" id="UP000261931"/>
    </source>
</evidence>
<evidence type="ECO:0000313" key="2">
    <source>
        <dbReference type="EMBL" id="RFP81224.1"/>
    </source>
</evidence>
<organism evidence="2 3">
    <name type="scientific">Hydrogenophaga borbori</name>
    <dbReference type="NCBI Taxonomy" id="2294117"/>
    <lineage>
        <taxon>Bacteria</taxon>
        <taxon>Pseudomonadati</taxon>
        <taxon>Pseudomonadota</taxon>
        <taxon>Betaproteobacteria</taxon>
        <taxon>Burkholderiales</taxon>
        <taxon>Comamonadaceae</taxon>
        <taxon>Hydrogenophaga</taxon>
    </lineage>
</organism>
<sequence>MEPKNHGPLVLVHGAWHGGWCWREVADKLERQGRRCYAPTLSGLAHRRAGLSRETSADTHVDDVASLIEALDLRGVTLVLHSYAGLLGPALLHRLRERLVEIAWLEAVIPSPGQRMLELTTPEAAARYVAQAASRGEGWWMPPPDVAQFQLPSDEMAQAVARQLTPQPLRSFAEPVTAPQAEVRGFPGRYLLASDRSPQPYLRYAAIAREAGWPVAEAPGGHLMMLTNSDAVVDFLS</sequence>
<feature type="domain" description="AB hydrolase-1" evidence="1">
    <location>
        <begin position="9"/>
        <end position="234"/>
    </location>
</feature>
<accession>A0A372ENH9</accession>
<dbReference type="Gene3D" id="3.40.50.1820">
    <property type="entry name" value="alpha/beta hydrolase"/>
    <property type="match status" value="1"/>
</dbReference>
<dbReference type="RefSeq" id="WP_116957938.1">
    <property type="nucleotide sequence ID" value="NZ_QVLS01000002.1"/>
</dbReference>
<dbReference type="PANTHER" id="PTHR37017">
    <property type="entry name" value="AB HYDROLASE-1 DOMAIN-CONTAINING PROTEIN-RELATED"/>
    <property type="match status" value="1"/>
</dbReference>
<dbReference type="SUPFAM" id="SSF53474">
    <property type="entry name" value="alpha/beta-Hydrolases"/>
    <property type="match status" value="1"/>
</dbReference>
<dbReference type="InterPro" id="IPR052897">
    <property type="entry name" value="Sec-Metab_Biosynth_Hydrolase"/>
</dbReference>
<dbReference type="GO" id="GO:0016787">
    <property type="term" value="F:hydrolase activity"/>
    <property type="evidence" value="ECO:0007669"/>
    <property type="project" value="UniProtKB-KW"/>
</dbReference>
<comment type="caution">
    <text evidence="2">The sequence shown here is derived from an EMBL/GenBank/DDBJ whole genome shotgun (WGS) entry which is preliminary data.</text>
</comment>